<feature type="transmembrane region" description="Helical" evidence="1">
    <location>
        <begin position="53"/>
        <end position="72"/>
    </location>
</feature>
<dbReference type="AlphaFoldDB" id="A0A429X5Z1"/>
<dbReference type="EMBL" id="QYTW02000016">
    <property type="protein sequence ID" value="RST58846.1"/>
    <property type="molecule type" value="Genomic_DNA"/>
</dbReference>
<evidence type="ECO:0000313" key="3">
    <source>
        <dbReference type="EMBL" id="RST58846.1"/>
    </source>
</evidence>
<evidence type="ECO:0000259" key="2">
    <source>
        <dbReference type="Pfam" id="PF04892"/>
    </source>
</evidence>
<keyword evidence="1" id="KW-0812">Transmembrane</keyword>
<accession>A0A429X5Z1</accession>
<protein>
    <submittedName>
        <fullName evidence="3">VanZ family protein</fullName>
    </submittedName>
</protein>
<gene>
    <name evidence="3" type="ORF">D5F11_015575</name>
</gene>
<dbReference type="Pfam" id="PF04892">
    <property type="entry name" value="VanZ"/>
    <property type="match status" value="1"/>
</dbReference>
<dbReference type="RefSeq" id="WP_120116997.1">
    <property type="nucleotide sequence ID" value="NZ_BORI01000001.1"/>
</dbReference>
<dbReference type="NCBIfam" id="NF037970">
    <property type="entry name" value="vanZ_1"/>
    <property type="match status" value="1"/>
</dbReference>
<dbReference type="Proteomes" id="UP000287296">
    <property type="component" value="Unassembled WGS sequence"/>
</dbReference>
<name>A0A429X5Z1_SIMTE</name>
<organism evidence="3 4">
    <name type="scientific">Siminovitchia terrae</name>
    <name type="common">Bacillus terrae</name>
    <dbReference type="NCBI Taxonomy" id="1914933"/>
    <lineage>
        <taxon>Bacteria</taxon>
        <taxon>Bacillati</taxon>
        <taxon>Bacillota</taxon>
        <taxon>Bacilli</taxon>
        <taxon>Bacillales</taxon>
        <taxon>Bacillaceae</taxon>
        <taxon>Siminovitchia</taxon>
    </lineage>
</organism>
<dbReference type="OrthoDB" id="291892at2"/>
<feature type="domain" description="VanZ-like" evidence="2">
    <location>
        <begin position="8"/>
        <end position="127"/>
    </location>
</feature>
<evidence type="ECO:0000256" key="1">
    <source>
        <dbReference type="SAM" id="Phobius"/>
    </source>
</evidence>
<proteinExistence type="predicted"/>
<reference evidence="3 4" key="1">
    <citation type="submission" date="2018-12" db="EMBL/GenBank/DDBJ databases">
        <authorList>
            <person name="Sun L."/>
            <person name="Chen Z."/>
        </authorList>
    </citation>
    <scope>NUCLEOTIDE SEQUENCE [LARGE SCALE GENOMIC DNA]</scope>
    <source>
        <strain evidence="3 4">LMG 29736</strain>
    </source>
</reference>
<dbReference type="PANTHER" id="PTHR28008:SF1">
    <property type="entry name" value="DOMAIN PROTEIN, PUTATIVE (AFU_ORTHOLOGUE AFUA_3G10980)-RELATED"/>
    <property type="match status" value="1"/>
</dbReference>
<dbReference type="PANTHER" id="PTHR28008">
    <property type="entry name" value="DOMAIN PROTEIN, PUTATIVE (AFU_ORTHOLOGUE AFUA_3G10980)-RELATED"/>
    <property type="match status" value="1"/>
</dbReference>
<comment type="caution">
    <text evidence="3">The sequence shown here is derived from an EMBL/GenBank/DDBJ whole genome shotgun (WGS) entry which is preliminary data.</text>
</comment>
<dbReference type="InterPro" id="IPR006976">
    <property type="entry name" value="VanZ-like"/>
</dbReference>
<keyword evidence="1" id="KW-1133">Transmembrane helix</keyword>
<keyword evidence="1" id="KW-0472">Membrane</keyword>
<sequence>MKKRQIWLVAAIAWAVAIFIATHSPSSTGGNTQFLIKKLLGLSSEEAALINVVFRKLVHLGAFGLLAVLLFNSFEKRKFLLAWMITTLYAATDELHQSFVPDRTASIWDVGLDSLGALIALGLIKMLNQRSYKQS</sequence>
<evidence type="ECO:0000313" key="4">
    <source>
        <dbReference type="Proteomes" id="UP000287296"/>
    </source>
</evidence>